<accession>A0A3Q8FPR5</accession>
<reference evidence="1" key="1">
    <citation type="submission" date="2018-02" db="EMBL/GenBank/DDBJ databases">
        <title>Multidrug Resistance Plasmids in Enterovirulent Escherichia coli Strains from Pigs in Switzerland.</title>
        <authorList>
            <person name="Brilhante M."/>
            <person name="Perreten V."/>
            <person name="Dona V."/>
        </authorList>
    </citation>
    <scope>NUCLEOTIDE SEQUENCE</scope>
    <source>
        <strain evidence="1">15OD0495</strain>
    </source>
</reference>
<evidence type="ECO:0000313" key="1">
    <source>
        <dbReference type="EMBL" id="AWM66633.1"/>
    </source>
</evidence>
<sequence>MTVVEAKGFFNLASAPAVTLNQPFSLFFSTWGMLVPIRFKCVRAPPVPAGKDG</sequence>
<proteinExistence type="predicted"/>
<organism evidence="1">
    <name type="scientific">Escherichia coli</name>
    <dbReference type="NCBI Taxonomy" id="562"/>
    <lineage>
        <taxon>Bacteria</taxon>
        <taxon>Pseudomonadati</taxon>
        <taxon>Pseudomonadota</taxon>
        <taxon>Gammaproteobacteria</taxon>
        <taxon>Enterobacterales</taxon>
        <taxon>Enterobacteriaceae</taxon>
        <taxon>Escherichia</taxon>
    </lineage>
</organism>
<protein>
    <submittedName>
        <fullName evidence="1">Uncharacterized protein</fullName>
    </submittedName>
</protein>
<dbReference type="EMBL" id="MG904999">
    <property type="protein sequence ID" value="AWM66633.1"/>
    <property type="molecule type" value="Genomic_DNA"/>
</dbReference>
<name>A0A3Q8FPR5_ECOLX</name>
<dbReference type="AlphaFoldDB" id="A0A3Q8FPR5"/>